<protein>
    <submittedName>
        <fullName evidence="3">Phospholipase D family protein</fullName>
    </submittedName>
</protein>
<gene>
    <name evidence="3" type="ORF">WKW77_21525</name>
</gene>
<dbReference type="Gene3D" id="3.30.870.10">
    <property type="entry name" value="Endonuclease Chain A"/>
    <property type="match status" value="2"/>
</dbReference>
<dbReference type="PROSITE" id="PS51257">
    <property type="entry name" value="PROKAR_LIPOPROTEIN"/>
    <property type="match status" value="1"/>
</dbReference>
<evidence type="ECO:0000256" key="1">
    <source>
        <dbReference type="SAM" id="SignalP"/>
    </source>
</evidence>
<dbReference type="PANTHER" id="PTHR21248:SF12">
    <property type="entry name" value="CARDIOLIPIN SYNTHASE C"/>
    <property type="match status" value="1"/>
</dbReference>
<feature type="chain" id="PRO_5046867300" evidence="1">
    <location>
        <begin position="29"/>
        <end position="521"/>
    </location>
</feature>
<reference evidence="3 4" key="1">
    <citation type="submission" date="2024-03" db="EMBL/GenBank/DDBJ databases">
        <title>Novel species of the genus Variovorax.</title>
        <authorList>
            <person name="Liu Q."/>
            <person name="Xin Y.-H."/>
        </authorList>
    </citation>
    <scope>NUCLEOTIDE SEQUENCE [LARGE SCALE GENOMIC DNA]</scope>
    <source>
        <strain evidence="3 4">KACC 18899</strain>
    </source>
</reference>
<dbReference type="InterPro" id="IPR025202">
    <property type="entry name" value="PLD-like_dom"/>
</dbReference>
<dbReference type="InterPro" id="IPR001736">
    <property type="entry name" value="PLipase_D/transphosphatidylase"/>
</dbReference>
<dbReference type="EMBL" id="JBBKZU010000009">
    <property type="protein sequence ID" value="MEJ8813682.1"/>
    <property type="molecule type" value="Genomic_DNA"/>
</dbReference>
<dbReference type="Pfam" id="PF13091">
    <property type="entry name" value="PLDc_2"/>
    <property type="match status" value="2"/>
</dbReference>
<evidence type="ECO:0000313" key="4">
    <source>
        <dbReference type="Proteomes" id="UP001365846"/>
    </source>
</evidence>
<proteinExistence type="predicted"/>
<dbReference type="RefSeq" id="WP_340358917.1">
    <property type="nucleotide sequence ID" value="NZ_JBBKZU010000009.1"/>
</dbReference>
<dbReference type="SMART" id="SM00155">
    <property type="entry name" value="PLDc"/>
    <property type="match status" value="2"/>
</dbReference>
<dbReference type="PANTHER" id="PTHR21248">
    <property type="entry name" value="CARDIOLIPIN SYNTHASE"/>
    <property type="match status" value="1"/>
</dbReference>
<dbReference type="CDD" id="cd09111">
    <property type="entry name" value="PLDc_ymdC_like_1"/>
    <property type="match status" value="1"/>
</dbReference>
<feature type="signal peptide" evidence="1">
    <location>
        <begin position="1"/>
        <end position="28"/>
    </location>
</feature>
<dbReference type="PROSITE" id="PS50035">
    <property type="entry name" value="PLD"/>
    <property type="match status" value="2"/>
</dbReference>
<evidence type="ECO:0000313" key="3">
    <source>
        <dbReference type="EMBL" id="MEJ8813682.1"/>
    </source>
</evidence>
<dbReference type="Proteomes" id="UP001365846">
    <property type="component" value="Unassembled WGS sequence"/>
</dbReference>
<feature type="domain" description="PLD phosphodiesterase" evidence="2">
    <location>
        <begin position="410"/>
        <end position="437"/>
    </location>
</feature>
<dbReference type="CDD" id="cd09113">
    <property type="entry name" value="PLDc_ymdC_like_2"/>
    <property type="match status" value="1"/>
</dbReference>
<comment type="caution">
    <text evidence="3">The sequence shown here is derived from an EMBL/GenBank/DDBJ whole genome shotgun (WGS) entry which is preliminary data.</text>
</comment>
<organism evidence="3 4">
    <name type="scientific">Variovorax ureilyticus</name>
    <dbReference type="NCBI Taxonomy" id="1836198"/>
    <lineage>
        <taxon>Bacteria</taxon>
        <taxon>Pseudomonadati</taxon>
        <taxon>Pseudomonadota</taxon>
        <taxon>Betaproteobacteria</taxon>
        <taxon>Burkholderiales</taxon>
        <taxon>Comamonadaceae</taxon>
        <taxon>Variovorax</taxon>
    </lineage>
</organism>
<sequence length="521" mass="56806">MRPRLASLAAFACLLATGCASLPPPVQAPPTHAIEDAATTRLGRVAHDSLSGGDPSLSGFRLLPEAETSFNARIALARRAQKSIDAQYYLIGNDSIGQQFLRELRDAAARGVRVRLIVDDLYTAGEDPLLTGLAAVPHVEVRVFNPLPSRSGWFAGRVLASLDDFERIDHRMHNKLFIADNAFAVAGGRNMADAYFMQSTALNFIDFDVLGAGPIVQDMSKAFDLYWNSPHVWPIDTVAGTRPSAEGRARFDALVAQAGERIVERPLDVLGQPAVASQLDAGRVALVPASAQLFVDSPDKVNADSAADKQTVTTQTLGVFAKARENVRIVSPYFIPGERGMAMMEAVHVPPGDESPITVITNSLGSTDEPLVYAEYAKYRMRLLKAGVRLYEIGPQLAPRSDHLGNFGRSQAGLHAKMATIDDRWVFIGSMNLDGRSAVKNTELGLVIDSPALVKPLRGLFHDGVVGGAYRLQLSPDRSRIEWQERAADGRVTVHPHEPHDSAWQRIKFWLMLPLVNQNEL</sequence>
<evidence type="ECO:0000259" key="2">
    <source>
        <dbReference type="PROSITE" id="PS50035"/>
    </source>
</evidence>
<name>A0ABU8VJ42_9BURK</name>
<keyword evidence="4" id="KW-1185">Reference proteome</keyword>
<keyword evidence="1" id="KW-0732">Signal</keyword>
<accession>A0ABU8VJ42</accession>
<dbReference type="SUPFAM" id="SSF56024">
    <property type="entry name" value="Phospholipase D/nuclease"/>
    <property type="match status" value="2"/>
</dbReference>
<feature type="domain" description="PLD phosphodiesterase" evidence="2">
    <location>
        <begin position="168"/>
        <end position="195"/>
    </location>
</feature>